<sequence length="48" mass="5471">MIIRCLMNAVHRRTIMRTTLRHNDRFALNSSYGVVINSSANVSLVPIE</sequence>
<reference evidence="1" key="2">
    <citation type="journal article" date="2015" name="Data Brief">
        <title>Shoot transcriptome of the giant reed, Arundo donax.</title>
        <authorList>
            <person name="Barrero R.A."/>
            <person name="Guerrero F.D."/>
            <person name="Moolhuijzen P."/>
            <person name="Goolsby J.A."/>
            <person name="Tidwell J."/>
            <person name="Bellgard S.E."/>
            <person name="Bellgard M.I."/>
        </authorList>
    </citation>
    <scope>NUCLEOTIDE SEQUENCE</scope>
    <source>
        <tissue evidence="1">Shoot tissue taken approximately 20 cm above the soil surface</tissue>
    </source>
</reference>
<dbReference type="AlphaFoldDB" id="A0A0A9F7F4"/>
<proteinExistence type="predicted"/>
<accession>A0A0A9F7F4</accession>
<protein>
    <submittedName>
        <fullName evidence="1">Uncharacterized protein</fullName>
    </submittedName>
</protein>
<evidence type="ECO:0000313" key="1">
    <source>
        <dbReference type="EMBL" id="JAE07104.1"/>
    </source>
</evidence>
<reference evidence="1" key="1">
    <citation type="submission" date="2014-09" db="EMBL/GenBank/DDBJ databases">
        <authorList>
            <person name="Magalhaes I.L.F."/>
            <person name="Oliveira U."/>
            <person name="Santos F.R."/>
            <person name="Vidigal T.H.D.A."/>
            <person name="Brescovit A.D."/>
            <person name="Santos A.J."/>
        </authorList>
    </citation>
    <scope>NUCLEOTIDE SEQUENCE</scope>
    <source>
        <tissue evidence="1">Shoot tissue taken approximately 20 cm above the soil surface</tissue>
    </source>
</reference>
<name>A0A0A9F7F4_ARUDO</name>
<organism evidence="1">
    <name type="scientific">Arundo donax</name>
    <name type="common">Giant reed</name>
    <name type="synonym">Donax arundinaceus</name>
    <dbReference type="NCBI Taxonomy" id="35708"/>
    <lineage>
        <taxon>Eukaryota</taxon>
        <taxon>Viridiplantae</taxon>
        <taxon>Streptophyta</taxon>
        <taxon>Embryophyta</taxon>
        <taxon>Tracheophyta</taxon>
        <taxon>Spermatophyta</taxon>
        <taxon>Magnoliopsida</taxon>
        <taxon>Liliopsida</taxon>
        <taxon>Poales</taxon>
        <taxon>Poaceae</taxon>
        <taxon>PACMAD clade</taxon>
        <taxon>Arundinoideae</taxon>
        <taxon>Arundineae</taxon>
        <taxon>Arundo</taxon>
    </lineage>
</organism>
<dbReference type="EMBL" id="GBRH01190792">
    <property type="protein sequence ID" value="JAE07104.1"/>
    <property type="molecule type" value="Transcribed_RNA"/>
</dbReference>